<dbReference type="Proteomes" id="UP000198565">
    <property type="component" value="Unassembled WGS sequence"/>
</dbReference>
<evidence type="ECO:0008006" key="3">
    <source>
        <dbReference type="Google" id="ProtNLM"/>
    </source>
</evidence>
<dbReference type="SUPFAM" id="SSF48239">
    <property type="entry name" value="Terpenoid cyclases/Protein prenyltransferases"/>
    <property type="match status" value="1"/>
</dbReference>
<keyword evidence="2" id="KW-1185">Reference proteome</keyword>
<dbReference type="Gene3D" id="1.50.10.20">
    <property type="match status" value="1"/>
</dbReference>
<gene>
    <name evidence="1" type="ORF">SAMN04487943_103207</name>
</gene>
<evidence type="ECO:0000313" key="1">
    <source>
        <dbReference type="EMBL" id="SFL70729.1"/>
    </source>
</evidence>
<sequence>MEIAKESFNKSSEWIKRNARPLEAARWGYLFEDAPSHNVIHYLSAFQNEDGGFGHGIEPDFWTPDSSPMATWTAGQVLMEIGAGSDEKIVQSMLSYLTKTCNESTCMWPSVLPENNQHPHAPWWHWKEGVQDNWMFNPSAELAGFLVHWSTDNSEKAQLGWTVIQKAIDHLMNSHEMDSHEINNYQQLLKMITVHADKNLQRDVSDKINTLIEKCVDRDVSAWSTGYKPLPLDFIDGPDHPLCEKLGDLVEQNLDFYIEQLSEEGTWGIPWEWGSYPEAFAVARRNWIGILLIDRYKIFKTFGLLDDIEKL</sequence>
<dbReference type="RefSeq" id="WP_091482784.1">
    <property type="nucleotide sequence ID" value="NZ_FOTR01000003.1"/>
</dbReference>
<reference evidence="2" key="1">
    <citation type="submission" date="2016-10" db="EMBL/GenBank/DDBJ databases">
        <authorList>
            <person name="Varghese N."/>
            <person name="Submissions S."/>
        </authorList>
    </citation>
    <scope>NUCLEOTIDE SEQUENCE [LARGE SCALE GENOMIC DNA]</scope>
    <source>
        <strain evidence="2">CGMCC 1.4250</strain>
    </source>
</reference>
<accession>A0A1I4JVY0</accession>
<dbReference type="STRING" id="334253.SAMN04487943_103207"/>
<evidence type="ECO:0000313" key="2">
    <source>
        <dbReference type="Proteomes" id="UP000198565"/>
    </source>
</evidence>
<name>A0A1I4JVY0_9BACI</name>
<dbReference type="InterPro" id="IPR008930">
    <property type="entry name" value="Terpenoid_cyclase/PrenylTrfase"/>
</dbReference>
<proteinExistence type="predicted"/>
<organism evidence="1 2">
    <name type="scientific">Gracilibacillus orientalis</name>
    <dbReference type="NCBI Taxonomy" id="334253"/>
    <lineage>
        <taxon>Bacteria</taxon>
        <taxon>Bacillati</taxon>
        <taxon>Bacillota</taxon>
        <taxon>Bacilli</taxon>
        <taxon>Bacillales</taxon>
        <taxon>Bacillaceae</taxon>
        <taxon>Gracilibacillus</taxon>
    </lineage>
</organism>
<dbReference type="EMBL" id="FOTR01000003">
    <property type="protein sequence ID" value="SFL70729.1"/>
    <property type="molecule type" value="Genomic_DNA"/>
</dbReference>
<dbReference type="AlphaFoldDB" id="A0A1I4JVY0"/>
<dbReference type="OrthoDB" id="3286086at2"/>
<protein>
    <recommendedName>
        <fullName evidence="3">Prenyltransferase and squalene oxidase repeat-containing protein</fullName>
    </recommendedName>
</protein>